<accession>X1S332</accession>
<evidence type="ECO:0000313" key="1">
    <source>
        <dbReference type="EMBL" id="GAI87298.1"/>
    </source>
</evidence>
<proteinExistence type="predicted"/>
<comment type="caution">
    <text evidence="1">The sequence shown here is derived from an EMBL/GenBank/DDBJ whole genome shotgun (WGS) entry which is preliminary data.</text>
</comment>
<evidence type="ECO:0008006" key="2">
    <source>
        <dbReference type="Google" id="ProtNLM"/>
    </source>
</evidence>
<sequence length="88" mass="10010">MIKDKLFIVSHGNCPPCEIVEHIVDDQLPIHDIAVSDDAWKLVQEGKVKAVPTVLERVGDDYRKCELKILGDRITIDCNGKHFEIQEK</sequence>
<gene>
    <name evidence="1" type="ORF">S12H4_15435</name>
</gene>
<dbReference type="AlphaFoldDB" id="X1S332"/>
<dbReference type="EMBL" id="BARW01007412">
    <property type="protein sequence ID" value="GAI87298.1"/>
    <property type="molecule type" value="Genomic_DNA"/>
</dbReference>
<name>X1S332_9ZZZZ</name>
<reference evidence="1" key="1">
    <citation type="journal article" date="2014" name="Front. Microbiol.">
        <title>High frequency of phylogenetically diverse reductive dehalogenase-homologous genes in deep subseafloor sedimentary metagenomes.</title>
        <authorList>
            <person name="Kawai M."/>
            <person name="Futagami T."/>
            <person name="Toyoda A."/>
            <person name="Takaki Y."/>
            <person name="Nishi S."/>
            <person name="Hori S."/>
            <person name="Arai W."/>
            <person name="Tsubouchi T."/>
            <person name="Morono Y."/>
            <person name="Uchiyama I."/>
            <person name="Ito T."/>
            <person name="Fujiyama A."/>
            <person name="Inagaki F."/>
            <person name="Takami H."/>
        </authorList>
    </citation>
    <scope>NUCLEOTIDE SEQUENCE</scope>
    <source>
        <strain evidence="1">Expedition CK06-06</strain>
    </source>
</reference>
<protein>
    <recommendedName>
        <fullName evidence="2">Glutaredoxin domain-containing protein</fullName>
    </recommendedName>
</protein>
<organism evidence="1">
    <name type="scientific">marine sediment metagenome</name>
    <dbReference type="NCBI Taxonomy" id="412755"/>
    <lineage>
        <taxon>unclassified sequences</taxon>
        <taxon>metagenomes</taxon>
        <taxon>ecological metagenomes</taxon>
    </lineage>
</organism>